<comment type="caution">
    <text evidence="1">The sequence shown here is derived from an EMBL/GenBank/DDBJ whole genome shotgun (WGS) entry which is preliminary data.</text>
</comment>
<evidence type="ECO:0000313" key="1">
    <source>
        <dbReference type="EMBL" id="MBS9338918.1"/>
    </source>
</evidence>
<keyword evidence="2" id="KW-1185">Reference proteome</keyword>
<dbReference type="EMBL" id="JAAMFK010000005">
    <property type="protein sequence ID" value="MBS9338918.1"/>
    <property type="molecule type" value="Genomic_DNA"/>
</dbReference>
<gene>
    <name evidence="1" type="ORF">G6R29_04670</name>
</gene>
<reference evidence="1 2" key="1">
    <citation type="submission" date="2020-02" db="EMBL/GenBank/DDBJ databases">
        <title>Fructobacillus sp. isolated from paper mulberry of Taiwan.</title>
        <authorList>
            <person name="Lin S.-T."/>
        </authorList>
    </citation>
    <scope>NUCLEOTIDE SEQUENCE [LARGE SCALE GENOMIC DNA]</scope>
    <source>
        <strain evidence="1 2">M2-14</strain>
    </source>
</reference>
<organism evidence="1 2">
    <name type="scientific">Fructobacillus broussonetiae</name>
    <dbReference type="NCBI Taxonomy" id="2713173"/>
    <lineage>
        <taxon>Bacteria</taxon>
        <taxon>Bacillati</taxon>
        <taxon>Bacillota</taxon>
        <taxon>Bacilli</taxon>
        <taxon>Lactobacillales</taxon>
        <taxon>Lactobacillaceae</taxon>
        <taxon>Fructobacillus</taxon>
    </lineage>
</organism>
<sequence>MSLQRDTVGMKLPHYSEEELDALFTPEMIAELQERIYGDYYLPPEPHQLRMWGYSEEEIQSEMEKQC</sequence>
<dbReference type="Proteomes" id="UP001519504">
    <property type="component" value="Unassembled WGS sequence"/>
</dbReference>
<name>A0ABS5R0E2_9LACO</name>
<accession>A0ABS5R0E2</accession>
<protein>
    <submittedName>
        <fullName evidence="1">Uncharacterized protein</fullName>
    </submittedName>
</protein>
<evidence type="ECO:0000313" key="2">
    <source>
        <dbReference type="Proteomes" id="UP001519504"/>
    </source>
</evidence>
<dbReference type="RefSeq" id="WP_213809202.1">
    <property type="nucleotide sequence ID" value="NZ_JAAMFK010000005.1"/>
</dbReference>
<proteinExistence type="predicted"/>